<proteinExistence type="predicted"/>
<evidence type="ECO:0000313" key="2">
    <source>
        <dbReference type="Proteomes" id="UP000285376"/>
    </source>
</evidence>
<dbReference type="EMBL" id="QWLM01000011">
    <property type="protein sequence ID" value="RHW45228.1"/>
    <property type="molecule type" value="Genomic_DNA"/>
</dbReference>
<protein>
    <submittedName>
        <fullName evidence="1">Uncharacterized protein</fullName>
    </submittedName>
</protein>
<dbReference type="AlphaFoldDB" id="A0A417Z3H0"/>
<sequence>MQADDHSGVRPTRRCLDSLEIEIPKLDAPLHLLAHELVEEAQSLPARMLAGRATRIGVLKDRVWFKVKRGRWRGVATRLTDADLHENARLDDAAGWTRSVDESSRWWLGAAGWREDGARRDFYTRIESECRCVWSEAKKDRINTDSLLPQEWDRRRIIAERAVAEQRAYRTVMMQCAARSLRSGKIVMAHFDAFAMGVLIRADRGEQFVAFIARQVYDPKRLAVMMSALPGVSGDDWGPEPAGIADLAPGPGEVVWSAVLTPEAANAILDAVPWSDEPV</sequence>
<reference evidence="1 2" key="1">
    <citation type="submission" date="2018-08" db="EMBL/GenBank/DDBJ databases">
        <title>Whole genome sequence analysis of Dermacoccus abyssi bacteria isolated from Deep Mariana trench Micromonospora spp reveals genes involved in the environmental adaptation and production of secondary metabolites.</title>
        <authorList>
            <person name="Abdel-Mageed W.M."/>
            <person name="Lehri B."/>
            <person name="Nouioui I."/>
            <person name="Goodfellow I."/>
            <person name="Jaspars M."/>
            <person name="Karlyshev A."/>
        </authorList>
    </citation>
    <scope>NUCLEOTIDE SEQUENCE [LARGE SCALE GENOMIC DNA]</scope>
    <source>
        <strain evidence="1 2">MT1.1</strain>
    </source>
</reference>
<name>A0A417Z3H0_9MICO</name>
<organism evidence="1 2">
    <name type="scientific">Dermacoccus abyssi</name>
    <dbReference type="NCBI Taxonomy" id="322596"/>
    <lineage>
        <taxon>Bacteria</taxon>
        <taxon>Bacillati</taxon>
        <taxon>Actinomycetota</taxon>
        <taxon>Actinomycetes</taxon>
        <taxon>Micrococcales</taxon>
        <taxon>Dermacoccaceae</taxon>
        <taxon>Dermacoccus</taxon>
    </lineage>
</organism>
<dbReference type="Proteomes" id="UP000285376">
    <property type="component" value="Unassembled WGS sequence"/>
</dbReference>
<comment type="caution">
    <text evidence="1">The sequence shown here is derived from an EMBL/GenBank/DDBJ whole genome shotgun (WGS) entry which is preliminary data.</text>
</comment>
<gene>
    <name evidence="1" type="ORF">D1832_10305</name>
</gene>
<dbReference type="RefSeq" id="WP_118913834.1">
    <property type="nucleotide sequence ID" value="NZ_CBCRVH010000011.1"/>
</dbReference>
<evidence type="ECO:0000313" key="1">
    <source>
        <dbReference type="EMBL" id="RHW45228.1"/>
    </source>
</evidence>
<accession>A0A417Z3H0</accession>